<protein>
    <recommendedName>
        <fullName evidence="4">CsbD family protein</fullName>
    </recommendedName>
</protein>
<dbReference type="Proteomes" id="UP000071859">
    <property type="component" value="Unassembled WGS sequence"/>
</dbReference>
<evidence type="ECO:0000313" key="2">
    <source>
        <dbReference type="EMBL" id="SAL05407.1"/>
    </source>
</evidence>
<dbReference type="EMBL" id="FCOX02000080">
    <property type="protein sequence ID" value="SAL05407.1"/>
    <property type="molecule type" value="Genomic_DNA"/>
</dbReference>
<comment type="caution">
    <text evidence="2">The sequence shown here is derived from an EMBL/GenBank/DDBJ whole genome shotgun (WGS) entry which is preliminary data.</text>
</comment>
<gene>
    <name evidence="2" type="ORF">AWB78_07480</name>
</gene>
<dbReference type="RefSeq" id="WP_062611605.1">
    <property type="nucleotide sequence ID" value="NZ_FCOX02000080.1"/>
</dbReference>
<dbReference type="OrthoDB" id="9032567at2"/>
<feature type="region of interest" description="Disordered" evidence="1">
    <location>
        <begin position="22"/>
        <end position="47"/>
    </location>
</feature>
<sequence length="47" mass="5228">MNNNQREGIKEQAKGWVDTAVANRKDCGDQKKNIEKGVENPGDPTNE</sequence>
<dbReference type="AlphaFoldDB" id="A0A158EHN5"/>
<evidence type="ECO:0000256" key="1">
    <source>
        <dbReference type="SAM" id="MobiDB-lite"/>
    </source>
</evidence>
<organism evidence="2 3">
    <name type="scientific">Caballeronia calidae</name>
    <dbReference type="NCBI Taxonomy" id="1777139"/>
    <lineage>
        <taxon>Bacteria</taxon>
        <taxon>Pseudomonadati</taxon>
        <taxon>Pseudomonadota</taxon>
        <taxon>Betaproteobacteria</taxon>
        <taxon>Burkholderiales</taxon>
        <taxon>Burkholderiaceae</taxon>
        <taxon>Caballeronia</taxon>
    </lineage>
</organism>
<evidence type="ECO:0000313" key="3">
    <source>
        <dbReference type="Proteomes" id="UP000071859"/>
    </source>
</evidence>
<keyword evidence="3" id="KW-1185">Reference proteome</keyword>
<feature type="compositionally biased region" description="Basic and acidic residues" evidence="1">
    <location>
        <begin position="23"/>
        <end position="38"/>
    </location>
</feature>
<reference evidence="2" key="1">
    <citation type="submission" date="2016-01" db="EMBL/GenBank/DDBJ databases">
        <authorList>
            <person name="Peeters C."/>
        </authorList>
    </citation>
    <scope>NUCLEOTIDE SEQUENCE</scope>
    <source>
        <strain evidence="2">LMG 29321</strain>
    </source>
</reference>
<accession>A0A158EHN5</accession>
<name>A0A158EHN5_9BURK</name>
<proteinExistence type="predicted"/>
<evidence type="ECO:0008006" key="4">
    <source>
        <dbReference type="Google" id="ProtNLM"/>
    </source>
</evidence>